<evidence type="ECO:0000256" key="6">
    <source>
        <dbReference type="ARBA" id="ARBA00023187"/>
    </source>
</evidence>
<dbReference type="Gene3D" id="3.30.1330.30">
    <property type="match status" value="1"/>
</dbReference>
<dbReference type="PRINTS" id="PR00881">
    <property type="entry name" value="L7ARS6FAMILY"/>
</dbReference>
<keyword evidence="13" id="KW-1185">Reference proteome</keyword>
<dbReference type="InterPro" id="IPR029064">
    <property type="entry name" value="Ribosomal_eL30-like_sf"/>
</dbReference>
<dbReference type="GO" id="GO:0000398">
    <property type="term" value="P:mRNA splicing, via spliceosome"/>
    <property type="evidence" value="ECO:0007669"/>
    <property type="project" value="UniProtKB-UniRule"/>
</dbReference>
<dbReference type="EMBL" id="ML976677">
    <property type="protein sequence ID" value="KAF1973971.1"/>
    <property type="molecule type" value="Genomic_DNA"/>
</dbReference>
<reference evidence="12" key="1">
    <citation type="journal article" date="2020" name="Stud. Mycol.">
        <title>101 Dothideomycetes genomes: a test case for predicting lifestyles and emergence of pathogens.</title>
        <authorList>
            <person name="Haridas S."/>
            <person name="Albert R."/>
            <person name="Binder M."/>
            <person name="Bloem J."/>
            <person name="Labutti K."/>
            <person name="Salamov A."/>
            <person name="Andreopoulos B."/>
            <person name="Baker S."/>
            <person name="Barry K."/>
            <person name="Bills G."/>
            <person name="Bluhm B."/>
            <person name="Cannon C."/>
            <person name="Castanera R."/>
            <person name="Culley D."/>
            <person name="Daum C."/>
            <person name="Ezra D."/>
            <person name="Gonzalez J."/>
            <person name="Henrissat B."/>
            <person name="Kuo A."/>
            <person name="Liang C."/>
            <person name="Lipzen A."/>
            <person name="Lutzoni F."/>
            <person name="Magnuson J."/>
            <person name="Mondo S."/>
            <person name="Nolan M."/>
            <person name="Ohm R."/>
            <person name="Pangilinan J."/>
            <person name="Park H.-J."/>
            <person name="Ramirez L."/>
            <person name="Alfaro M."/>
            <person name="Sun H."/>
            <person name="Tritt A."/>
            <person name="Yoshinaga Y."/>
            <person name="Zwiers L.-H."/>
            <person name="Turgeon B."/>
            <person name="Goodwin S."/>
            <person name="Spatafora J."/>
            <person name="Crous P."/>
            <person name="Grigoriev I."/>
        </authorList>
    </citation>
    <scope>NUCLEOTIDE SEQUENCE</scope>
    <source>
        <strain evidence="12">CBS 107.79</strain>
    </source>
</reference>
<dbReference type="AlphaFoldDB" id="A0A6A5V9U2"/>
<dbReference type="GO" id="GO:0031429">
    <property type="term" value="C:box H/ACA snoRNP complex"/>
    <property type="evidence" value="ECO:0007669"/>
    <property type="project" value="UniProtKB-UniRule"/>
</dbReference>
<keyword evidence="8 10" id="KW-0687">Ribonucleoprotein</keyword>
<evidence type="ECO:0000313" key="12">
    <source>
        <dbReference type="EMBL" id="KAF1973971.1"/>
    </source>
</evidence>
<comment type="subcellular location">
    <subcellularLocation>
        <location evidence="1 10">Nucleus</location>
        <location evidence="1 10">Nucleolus</location>
    </subcellularLocation>
</comment>
<dbReference type="GO" id="GO:0031120">
    <property type="term" value="P:snRNA pseudouridine synthesis"/>
    <property type="evidence" value="ECO:0007669"/>
    <property type="project" value="UniProtKB-UniRule"/>
</dbReference>
<dbReference type="SUPFAM" id="SSF55315">
    <property type="entry name" value="L30e-like"/>
    <property type="match status" value="1"/>
</dbReference>
<dbReference type="InterPro" id="IPR018492">
    <property type="entry name" value="Ribosomal_eL8/Nhp2"/>
</dbReference>
<organism evidence="12 13">
    <name type="scientific">Bimuria novae-zelandiae CBS 107.79</name>
    <dbReference type="NCBI Taxonomy" id="1447943"/>
    <lineage>
        <taxon>Eukaryota</taxon>
        <taxon>Fungi</taxon>
        <taxon>Dikarya</taxon>
        <taxon>Ascomycota</taxon>
        <taxon>Pezizomycotina</taxon>
        <taxon>Dothideomycetes</taxon>
        <taxon>Pleosporomycetidae</taxon>
        <taxon>Pleosporales</taxon>
        <taxon>Massarineae</taxon>
        <taxon>Didymosphaeriaceae</taxon>
        <taxon>Bimuria</taxon>
    </lineage>
</organism>
<evidence type="ECO:0000256" key="1">
    <source>
        <dbReference type="ARBA" id="ARBA00004604"/>
    </source>
</evidence>
<keyword evidence="7 10" id="KW-0539">Nucleus</keyword>
<name>A0A6A5V9U2_9PLEO</name>
<protein>
    <recommendedName>
        <fullName evidence="10">H/ACA ribonucleoprotein complex subunit 2</fullName>
    </recommendedName>
    <alternativeName>
        <fullName evidence="10">Nucleolar protein family A member 2</fullName>
    </alternativeName>
</protein>
<evidence type="ECO:0000256" key="5">
    <source>
        <dbReference type="ARBA" id="ARBA00022884"/>
    </source>
</evidence>
<keyword evidence="5 10" id="KW-0694">RNA-binding</keyword>
<dbReference type="OrthoDB" id="1924699at2759"/>
<evidence type="ECO:0000256" key="10">
    <source>
        <dbReference type="RuleBase" id="RU366039"/>
    </source>
</evidence>
<feature type="domain" description="Ribosomal protein eL8/eL30/eS12/Gadd45" evidence="11">
    <location>
        <begin position="20"/>
        <end position="109"/>
    </location>
</feature>
<dbReference type="InterPro" id="IPR050257">
    <property type="entry name" value="eL8/uL1-like"/>
</dbReference>
<dbReference type="PRINTS" id="PR00883">
    <property type="entry name" value="NUCLEARHMG"/>
</dbReference>
<evidence type="ECO:0000256" key="8">
    <source>
        <dbReference type="ARBA" id="ARBA00023274"/>
    </source>
</evidence>
<dbReference type="FunFam" id="3.30.1330.30:FF:000002">
    <property type="entry name" value="NHP2-like protein 1 homolog"/>
    <property type="match status" value="1"/>
</dbReference>
<evidence type="ECO:0000256" key="7">
    <source>
        <dbReference type="ARBA" id="ARBA00023242"/>
    </source>
</evidence>
<dbReference type="Pfam" id="PF01248">
    <property type="entry name" value="Ribosomal_L7Ae"/>
    <property type="match status" value="1"/>
</dbReference>
<keyword evidence="3" id="KW-0507">mRNA processing</keyword>
<dbReference type="GO" id="GO:0005681">
    <property type="term" value="C:spliceosomal complex"/>
    <property type="evidence" value="ECO:0007669"/>
    <property type="project" value="UniProtKB-KW"/>
</dbReference>
<sequence>MAATTTAWPIADAVLTTTLLDLVQRASHLHQIRKGANEATKSLNRGTAELVILAADTAPLAILMHFPLVSEDKDVPYVFVPSGMALGRALGVSRQVIATAVTSNGASDIDGDVQVARDMVERIGI</sequence>
<evidence type="ECO:0000313" key="13">
    <source>
        <dbReference type="Proteomes" id="UP000800036"/>
    </source>
</evidence>
<dbReference type="InterPro" id="IPR004038">
    <property type="entry name" value="Ribosomal_eL8/eL30/eS12/Gad45"/>
</dbReference>
<keyword evidence="4" id="KW-0747">Spliceosome</keyword>
<accession>A0A6A5V9U2</accession>
<evidence type="ECO:0000256" key="2">
    <source>
        <dbReference type="ARBA" id="ARBA00007337"/>
    </source>
</evidence>
<evidence type="ECO:0000259" key="11">
    <source>
        <dbReference type="Pfam" id="PF01248"/>
    </source>
</evidence>
<evidence type="ECO:0000256" key="4">
    <source>
        <dbReference type="ARBA" id="ARBA00022728"/>
    </source>
</evidence>
<gene>
    <name evidence="12" type="ORF">BU23DRAFT_532294</name>
</gene>
<keyword evidence="6" id="KW-0508">mRNA splicing</keyword>
<comment type="similarity">
    <text evidence="2 10">Belongs to the eukaryotic ribosomal protein eL8 family.</text>
</comment>
<dbReference type="InterPro" id="IPR002415">
    <property type="entry name" value="H/ACA_rnp_Nhp2-like"/>
</dbReference>
<evidence type="ECO:0000256" key="9">
    <source>
        <dbReference type="ARBA" id="ARBA00037456"/>
    </source>
</evidence>
<dbReference type="Proteomes" id="UP000800036">
    <property type="component" value="Unassembled WGS sequence"/>
</dbReference>
<comment type="function">
    <text evidence="9">Common component of the spliceosome and rRNA processing machinery. In association with the spliceosomal U4/U6.U5 tri-snRNP particle, required for splicing of pre-mRNA. In association with box C/D snoRNPs, required for processing of pre-ribosomal RNA (rRNA) and site-specific 2'-O-methylation of substrate RNAs. Essential for the accumulation and stability of U4 snRNA, U6 snRNA, and box C/D snoRNAs.</text>
</comment>
<proteinExistence type="inferred from homology"/>
<dbReference type="GO" id="GO:0003723">
    <property type="term" value="F:RNA binding"/>
    <property type="evidence" value="ECO:0007669"/>
    <property type="project" value="UniProtKB-UniRule"/>
</dbReference>
<dbReference type="PANTHER" id="PTHR23105">
    <property type="entry name" value="RIBOSOMAL PROTEIN L7AE FAMILY MEMBER"/>
    <property type="match status" value="1"/>
</dbReference>
<comment type="function">
    <text evidence="10">Required for ribosome biogenesis. Part of a complex which catalyzes pseudouridylation of rRNA. This involves the isomerization of uridine such that the ribose is subsequently attached to C5, instead of the normal N1. Pseudouridine ('psi') residues may serve to stabilize the conformation of rRNAs.</text>
</comment>
<evidence type="ECO:0000256" key="3">
    <source>
        <dbReference type="ARBA" id="ARBA00022664"/>
    </source>
</evidence>